<evidence type="ECO:0000313" key="1">
    <source>
        <dbReference type="EMBL" id="BAK06010.1"/>
    </source>
</evidence>
<dbReference type="AlphaFoldDB" id="F2EF88"/>
<accession>F2EF88</accession>
<reference evidence="1" key="1">
    <citation type="journal article" date="2011" name="Plant Physiol.">
        <title>Comprehensive sequence analysis of 24,783 barley full-length cDNAs derived from 12 clone libraries.</title>
        <authorList>
            <person name="Matsumoto T."/>
            <person name="Tanaka T."/>
            <person name="Sakai H."/>
            <person name="Amano N."/>
            <person name="Kanamori H."/>
            <person name="Kurita K."/>
            <person name="Kikuta A."/>
            <person name="Kamiya K."/>
            <person name="Yamamoto M."/>
            <person name="Ikawa H."/>
            <person name="Fujii N."/>
            <person name="Hori K."/>
            <person name="Itoh T."/>
            <person name="Sato K."/>
        </authorList>
    </citation>
    <scope>NUCLEOTIDE SEQUENCE</scope>
    <source>
        <tissue evidence="1">Flower</tissue>
    </source>
</reference>
<name>F2EF88_HORVV</name>
<dbReference type="PANTHER" id="PTHR32133:SF343">
    <property type="entry name" value="F-BOX DOMAIN-CONTAINING PROTEIN"/>
    <property type="match status" value="1"/>
</dbReference>
<organism evidence="1">
    <name type="scientific">Hordeum vulgare subsp. vulgare</name>
    <name type="common">Domesticated barley</name>
    <dbReference type="NCBI Taxonomy" id="112509"/>
    <lineage>
        <taxon>Eukaryota</taxon>
        <taxon>Viridiplantae</taxon>
        <taxon>Streptophyta</taxon>
        <taxon>Embryophyta</taxon>
        <taxon>Tracheophyta</taxon>
        <taxon>Spermatophyta</taxon>
        <taxon>Magnoliopsida</taxon>
        <taxon>Liliopsida</taxon>
        <taxon>Poales</taxon>
        <taxon>Poaceae</taxon>
        <taxon>BOP clade</taxon>
        <taxon>Pooideae</taxon>
        <taxon>Triticodae</taxon>
        <taxon>Triticeae</taxon>
        <taxon>Hordeinae</taxon>
        <taxon>Hordeum</taxon>
    </lineage>
</organism>
<proteinExistence type="evidence at transcript level"/>
<sequence>MISIQGWGVIEVTGHSAVVGNKVYFQRKYRYIIVEYNMVEQKLSAIDLIDEEDEYLIKLGLMGLEDDWPELELMGAEDGMLLFATVLEPKLYLWSMEVSLNGAVTWAQRRAIELEPLLPSGALFDVSVVGFAEGVGVIFLSTKAGLYTIELSSGRCKKVHRKTSIKKVMPYVSFYT</sequence>
<dbReference type="EMBL" id="AK374814">
    <property type="protein sequence ID" value="BAK06010.1"/>
    <property type="molecule type" value="mRNA"/>
</dbReference>
<dbReference type="PANTHER" id="PTHR32133">
    <property type="entry name" value="OS07G0120400 PROTEIN"/>
    <property type="match status" value="1"/>
</dbReference>
<protein>
    <submittedName>
        <fullName evidence="1">Predicted protein</fullName>
    </submittedName>
</protein>